<comment type="caution">
    <text evidence="3">The sequence shown here is derived from an EMBL/GenBank/DDBJ whole genome shotgun (WGS) entry which is preliminary data.</text>
</comment>
<evidence type="ECO:0000256" key="2">
    <source>
        <dbReference type="SAM" id="MobiDB-lite"/>
    </source>
</evidence>
<accession>A0A9Q1LZH7</accession>
<dbReference type="EMBL" id="JAJAGQ010000013">
    <property type="protein sequence ID" value="KAJ8546380.1"/>
    <property type="molecule type" value="Genomic_DNA"/>
</dbReference>
<reference evidence="4" key="1">
    <citation type="journal article" date="2023" name="Proc. Natl. Acad. Sci. U.S.A.">
        <title>Genomic and structural basis for evolution of tropane alkaloid biosynthesis.</title>
        <authorList>
            <person name="Wanga Y.-J."/>
            <person name="Taina T."/>
            <person name="Yua J.-Y."/>
            <person name="Lia J."/>
            <person name="Xua B."/>
            <person name="Chenc J."/>
            <person name="D'Auriad J.C."/>
            <person name="Huanga J.-P."/>
            <person name="Huanga S.-X."/>
        </authorList>
    </citation>
    <scope>NUCLEOTIDE SEQUENCE [LARGE SCALE GENOMIC DNA]</scope>
    <source>
        <strain evidence="4">cv. KIB-2019</strain>
    </source>
</reference>
<evidence type="ECO:0000256" key="1">
    <source>
        <dbReference type="SAM" id="Coils"/>
    </source>
</evidence>
<evidence type="ECO:0000313" key="4">
    <source>
        <dbReference type="Proteomes" id="UP001152561"/>
    </source>
</evidence>
<feature type="region of interest" description="Disordered" evidence="2">
    <location>
        <begin position="93"/>
        <end position="118"/>
    </location>
</feature>
<feature type="compositionally biased region" description="Low complexity" evidence="2">
    <location>
        <begin position="102"/>
        <end position="118"/>
    </location>
</feature>
<sequence length="182" mass="20579">MPSFSLFTPSMASENWENDDEFELVNDDGFVYKRRKKSPLDPTLSAAPKIPDPVVEKKNRLERKKRALIKIKEKYEKEIQQWELLSNTFKSMQQNVETQQETTITDPPDPPATSSDPTCSPLVDQLLAQVEAQEAVIGNISKLCDVVEAFCDAQEEKIKQSVLDLPIWAHAPSDLISSLCED</sequence>
<keyword evidence="4" id="KW-1185">Reference proteome</keyword>
<dbReference type="OrthoDB" id="1930051at2759"/>
<keyword evidence="1" id="KW-0175">Coiled coil</keyword>
<gene>
    <name evidence="3" type="ORF">K7X08_018963</name>
</gene>
<feature type="coiled-coil region" evidence="1">
    <location>
        <begin position="54"/>
        <end position="85"/>
    </location>
</feature>
<dbReference type="PANTHER" id="PTHR35737">
    <property type="entry name" value="CRYPTIC LOCI REGULATOR"/>
    <property type="match status" value="1"/>
</dbReference>
<dbReference type="PANTHER" id="PTHR35737:SF1">
    <property type="entry name" value="CRYPTIC LOCI REGULATOR"/>
    <property type="match status" value="1"/>
</dbReference>
<evidence type="ECO:0000313" key="3">
    <source>
        <dbReference type="EMBL" id="KAJ8546380.1"/>
    </source>
</evidence>
<proteinExistence type="predicted"/>
<name>A0A9Q1LZH7_9SOLA</name>
<dbReference type="Proteomes" id="UP001152561">
    <property type="component" value="Unassembled WGS sequence"/>
</dbReference>
<dbReference type="AlphaFoldDB" id="A0A9Q1LZH7"/>
<protein>
    <submittedName>
        <fullName evidence="3">Uncharacterized protein</fullName>
    </submittedName>
</protein>
<organism evidence="3 4">
    <name type="scientific">Anisodus acutangulus</name>
    <dbReference type="NCBI Taxonomy" id="402998"/>
    <lineage>
        <taxon>Eukaryota</taxon>
        <taxon>Viridiplantae</taxon>
        <taxon>Streptophyta</taxon>
        <taxon>Embryophyta</taxon>
        <taxon>Tracheophyta</taxon>
        <taxon>Spermatophyta</taxon>
        <taxon>Magnoliopsida</taxon>
        <taxon>eudicotyledons</taxon>
        <taxon>Gunneridae</taxon>
        <taxon>Pentapetalae</taxon>
        <taxon>asterids</taxon>
        <taxon>lamiids</taxon>
        <taxon>Solanales</taxon>
        <taxon>Solanaceae</taxon>
        <taxon>Solanoideae</taxon>
        <taxon>Hyoscyameae</taxon>
        <taxon>Anisodus</taxon>
    </lineage>
</organism>